<evidence type="ECO:0000256" key="1">
    <source>
        <dbReference type="ARBA" id="ARBA00004141"/>
    </source>
</evidence>
<dbReference type="InterPro" id="IPR036259">
    <property type="entry name" value="MFS_trans_sf"/>
</dbReference>
<dbReference type="GO" id="GO:0005886">
    <property type="term" value="C:plasma membrane"/>
    <property type="evidence" value="ECO:0007669"/>
    <property type="project" value="TreeGrafter"/>
</dbReference>
<name>A0A9W6T7L7_AMBMO</name>
<proteinExistence type="predicted"/>
<feature type="transmembrane region" description="Helical" evidence="6">
    <location>
        <begin position="91"/>
        <end position="113"/>
    </location>
</feature>
<dbReference type="GO" id="GO:0022857">
    <property type="term" value="F:transmembrane transporter activity"/>
    <property type="evidence" value="ECO:0007669"/>
    <property type="project" value="TreeGrafter"/>
</dbReference>
<dbReference type="AlphaFoldDB" id="A0A9W6T7L7"/>
<comment type="caution">
    <text evidence="8">The sequence shown here is derived from an EMBL/GenBank/DDBJ whole genome shotgun (WGS) entry which is preliminary data.</text>
</comment>
<feature type="compositionally biased region" description="Polar residues" evidence="5">
    <location>
        <begin position="127"/>
        <end position="141"/>
    </location>
</feature>
<dbReference type="PANTHER" id="PTHR23502:SF48">
    <property type="entry name" value="MULTIDRUG TRANSPORTER, PUTATIVE (AFU_ORTHOLOGUE AFUA_5G02700)-RELATED"/>
    <property type="match status" value="1"/>
</dbReference>
<reference evidence="8" key="1">
    <citation type="submission" date="2023-04" db="EMBL/GenBank/DDBJ databases">
        <title>Ambrosiozyma monospora NBRC 1965.</title>
        <authorList>
            <person name="Ichikawa N."/>
            <person name="Sato H."/>
            <person name="Tonouchi N."/>
        </authorList>
    </citation>
    <scope>NUCLEOTIDE SEQUENCE</scope>
    <source>
        <strain evidence="8">NBRC 1965</strain>
    </source>
</reference>
<feature type="chain" id="PRO_5040898956" evidence="7">
    <location>
        <begin position="19"/>
        <end position="151"/>
    </location>
</feature>
<accession>A0A9W6T7L7</accession>
<keyword evidence="4 6" id="KW-0472">Membrane</keyword>
<dbReference type="Proteomes" id="UP001165063">
    <property type="component" value="Unassembled WGS sequence"/>
</dbReference>
<evidence type="ECO:0000256" key="6">
    <source>
        <dbReference type="SAM" id="Phobius"/>
    </source>
</evidence>
<evidence type="ECO:0000256" key="7">
    <source>
        <dbReference type="SAM" id="SignalP"/>
    </source>
</evidence>
<feature type="signal peptide" evidence="7">
    <location>
        <begin position="1"/>
        <end position="18"/>
    </location>
</feature>
<dbReference type="Gene3D" id="1.20.1250.20">
    <property type="entry name" value="MFS general substrate transporter like domains"/>
    <property type="match status" value="1"/>
</dbReference>
<evidence type="ECO:0000313" key="8">
    <source>
        <dbReference type="EMBL" id="GME83661.1"/>
    </source>
</evidence>
<keyword evidence="7" id="KW-0732">Signal</keyword>
<evidence type="ECO:0000256" key="2">
    <source>
        <dbReference type="ARBA" id="ARBA00022692"/>
    </source>
</evidence>
<dbReference type="OrthoDB" id="4090171at2759"/>
<keyword evidence="3 6" id="KW-1133">Transmembrane helix</keyword>
<comment type="subcellular location">
    <subcellularLocation>
        <location evidence="1">Membrane</location>
        <topology evidence="1">Multi-pass membrane protein</topology>
    </subcellularLocation>
</comment>
<gene>
    <name evidence="8" type="ORF">Amon01_001008800</name>
</gene>
<keyword evidence="9" id="KW-1185">Reference proteome</keyword>
<organism evidence="8 9">
    <name type="scientific">Ambrosiozyma monospora</name>
    <name type="common">Yeast</name>
    <name type="synonym">Endomycopsis monosporus</name>
    <dbReference type="NCBI Taxonomy" id="43982"/>
    <lineage>
        <taxon>Eukaryota</taxon>
        <taxon>Fungi</taxon>
        <taxon>Dikarya</taxon>
        <taxon>Ascomycota</taxon>
        <taxon>Saccharomycotina</taxon>
        <taxon>Pichiomycetes</taxon>
        <taxon>Pichiales</taxon>
        <taxon>Pichiaceae</taxon>
        <taxon>Ambrosiozyma</taxon>
    </lineage>
</organism>
<dbReference type="PANTHER" id="PTHR23502">
    <property type="entry name" value="MAJOR FACILITATOR SUPERFAMILY"/>
    <property type="match status" value="1"/>
</dbReference>
<sequence length="151" mass="16804">MMFSCWFVPIGLFSYAWSSYSWVSWAGPCFSGLACGFGFNMLYNPANNYIVDSYQHYAASALAAKTFIRSIWGACVPLFTIQMYHKLGAEWATSLMAFISLACCAIPYGFYFYGARIRAWSKYAYSPESSTKTTNTNTPGSKTDGDSDDSN</sequence>
<protein>
    <submittedName>
        <fullName evidence="8">Unnamed protein product</fullName>
    </submittedName>
</protein>
<evidence type="ECO:0000256" key="3">
    <source>
        <dbReference type="ARBA" id="ARBA00022989"/>
    </source>
</evidence>
<feature type="region of interest" description="Disordered" evidence="5">
    <location>
        <begin position="127"/>
        <end position="151"/>
    </location>
</feature>
<evidence type="ECO:0000313" key="9">
    <source>
        <dbReference type="Proteomes" id="UP001165063"/>
    </source>
</evidence>
<dbReference type="EMBL" id="BSXU01016632">
    <property type="protein sequence ID" value="GME83661.1"/>
    <property type="molecule type" value="Genomic_DNA"/>
</dbReference>
<evidence type="ECO:0000256" key="5">
    <source>
        <dbReference type="SAM" id="MobiDB-lite"/>
    </source>
</evidence>
<keyword evidence="2 6" id="KW-0812">Transmembrane</keyword>
<dbReference type="SUPFAM" id="SSF103473">
    <property type="entry name" value="MFS general substrate transporter"/>
    <property type="match status" value="1"/>
</dbReference>
<evidence type="ECO:0000256" key="4">
    <source>
        <dbReference type="ARBA" id="ARBA00023136"/>
    </source>
</evidence>